<evidence type="ECO:0000313" key="3">
    <source>
        <dbReference type="Proteomes" id="UP001152622"/>
    </source>
</evidence>
<dbReference type="AlphaFoldDB" id="A0A9Q1EBX3"/>
<dbReference type="Proteomes" id="UP001152622">
    <property type="component" value="Chromosome 20"/>
</dbReference>
<sequence length="98" mass="10333">MCAAQVEDVRVKGRTQVRLPQCAAGKKAARYSPRSIEDERSNPSAVMAVERKPQVVTAPLNSPAVMEVSCKPAAKGTGVTCSLPQSHGLPPTPLNATH</sequence>
<keyword evidence="3" id="KW-1185">Reference proteome</keyword>
<proteinExistence type="predicted"/>
<protein>
    <submittedName>
        <fullName evidence="2">Uncharacterized protein</fullName>
    </submittedName>
</protein>
<name>A0A9Q1EBX3_SYNKA</name>
<dbReference type="EMBL" id="JAINUF010000020">
    <property type="protein sequence ID" value="KAJ8335915.1"/>
    <property type="molecule type" value="Genomic_DNA"/>
</dbReference>
<evidence type="ECO:0000313" key="2">
    <source>
        <dbReference type="EMBL" id="KAJ8335915.1"/>
    </source>
</evidence>
<comment type="caution">
    <text evidence="2">The sequence shown here is derived from an EMBL/GenBank/DDBJ whole genome shotgun (WGS) entry which is preliminary data.</text>
</comment>
<gene>
    <name evidence="2" type="ORF">SKAU_G00392570</name>
</gene>
<reference evidence="2" key="1">
    <citation type="journal article" date="2023" name="Science">
        <title>Genome structures resolve the early diversification of teleost fishes.</title>
        <authorList>
            <person name="Parey E."/>
            <person name="Louis A."/>
            <person name="Montfort J."/>
            <person name="Bouchez O."/>
            <person name="Roques C."/>
            <person name="Iampietro C."/>
            <person name="Lluch J."/>
            <person name="Castinel A."/>
            <person name="Donnadieu C."/>
            <person name="Desvignes T."/>
            <person name="Floi Bucao C."/>
            <person name="Jouanno E."/>
            <person name="Wen M."/>
            <person name="Mejri S."/>
            <person name="Dirks R."/>
            <person name="Jansen H."/>
            <person name="Henkel C."/>
            <person name="Chen W.J."/>
            <person name="Zahm M."/>
            <person name="Cabau C."/>
            <person name="Klopp C."/>
            <person name="Thompson A.W."/>
            <person name="Robinson-Rechavi M."/>
            <person name="Braasch I."/>
            <person name="Lecointre G."/>
            <person name="Bobe J."/>
            <person name="Postlethwait J.H."/>
            <person name="Berthelot C."/>
            <person name="Roest Crollius H."/>
            <person name="Guiguen Y."/>
        </authorList>
    </citation>
    <scope>NUCLEOTIDE SEQUENCE</scope>
    <source>
        <strain evidence="2">WJC10195</strain>
    </source>
</reference>
<accession>A0A9Q1EBX3</accession>
<feature type="region of interest" description="Disordered" evidence="1">
    <location>
        <begin position="77"/>
        <end position="98"/>
    </location>
</feature>
<organism evidence="2 3">
    <name type="scientific">Synaphobranchus kaupii</name>
    <name type="common">Kaup's arrowtooth eel</name>
    <dbReference type="NCBI Taxonomy" id="118154"/>
    <lineage>
        <taxon>Eukaryota</taxon>
        <taxon>Metazoa</taxon>
        <taxon>Chordata</taxon>
        <taxon>Craniata</taxon>
        <taxon>Vertebrata</taxon>
        <taxon>Euteleostomi</taxon>
        <taxon>Actinopterygii</taxon>
        <taxon>Neopterygii</taxon>
        <taxon>Teleostei</taxon>
        <taxon>Anguilliformes</taxon>
        <taxon>Synaphobranchidae</taxon>
        <taxon>Synaphobranchus</taxon>
    </lineage>
</organism>
<evidence type="ECO:0000256" key="1">
    <source>
        <dbReference type="SAM" id="MobiDB-lite"/>
    </source>
</evidence>